<dbReference type="PROSITE" id="PS51257">
    <property type="entry name" value="PROKAR_LIPOPROTEIN"/>
    <property type="match status" value="1"/>
</dbReference>
<feature type="signal peptide" evidence="1">
    <location>
        <begin position="1"/>
        <end position="21"/>
    </location>
</feature>
<feature type="domain" description="Lysozyme inhibitor LprI-like N-terminal" evidence="2">
    <location>
        <begin position="26"/>
        <end position="114"/>
    </location>
</feature>
<dbReference type="RefSeq" id="WP_175113133.1">
    <property type="nucleotide sequence ID" value="NZ_CADIKF010000037.1"/>
</dbReference>
<dbReference type="InterPro" id="IPR009739">
    <property type="entry name" value="LprI-like_N"/>
</dbReference>
<dbReference type="EMBL" id="CADIKF010000037">
    <property type="protein sequence ID" value="CAB3764285.1"/>
    <property type="molecule type" value="Genomic_DNA"/>
</dbReference>
<reference evidence="3 4" key="1">
    <citation type="submission" date="2020-04" db="EMBL/GenBank/DDBJ databases">
        <authorList>
            <person name="De Canck E."/>
        </authorList>
    </citation>
    <scope>NUCLEOTIDE SEQUENCE [LARGE SCALE GENOMIC DNA]</scope>
    <source>
        <strain evidence="3 4">LMG 29739</strain>
    </source>
</reference>
<evidence type="ECO:0000313" key="3">
    <source>
        <dbReference type="EMBL" id="CAB3764285.1"/>
    </source>
</evidence>
<evidence type="ECO:0000259" key="2">
    <source>
        <dbReference type="Pfam" id="PF07007"/>
    </source>
</evidence>
<keyword evidence="1" id="KW-0732">Signal</keyword>
<evidence type="ECO:0000256" key="1">
    <source>
        <dbReference type="SAM" id="SignalP"/>
    </source>
</evidence>
<gene>
    <name evidence="3" type="ORF">LMG29739_04321</name>
</gene>
<dbReference type="PANTHER" id="PTHR39176:SF1">
    <property type="entry name" value="PERIPLASMIC PROTEIN"/>
    <property type="match status" value="1"/>
</dbReference>
<feature type="chain" id="PRO_5026688965" description="Lysozyme inhibitor LprI-like N-terminal domain-containing protein" evidence="1">
    <location>
        <begin position="22"/>
        <end position="132"/>
    </location>
</feature>
<evidence type="ECO:0000313" key="4">
    <source>
        <dbReference type="Proteomes" id="UP000494329"/>
    </source>
</evidence>
<dbReference type="Pfam" id="PF07007">
    <property type="entry name" value="LprI"/>
    <property type="match status" value="1"/>
</dbReference>
<proteinExistence type="predicted"/>
<dbReference type="AlphaFoldDB" id="A0A6J5EGY1"/>
<name>A0A6J5EGY1_9BURK</name>
<sequence length="132" mass="14084">MRTLTPCIVTALLLACAPAFAAQPNCANATDQATLTQCANNSLKASDAKLNQTFRALLAKVSKPGKDKLQKSQRAWIAWRDAQCDFNASGSRDGSIHGMALASCLDDLTQAQTKLLNSQLHCEEGDTTCGNQ</sequence>
<dbReference type="Gene3D" id="1.20.1270.180">
    <property type="match status" value="1"/>
</dbReference>
<organism evidence="3 4">
    <name type="scientific">Paraburkholderia solisilvae</name>
    <dbReference type="NCBI Taxonomy" id="624376"/>
    <lineage>
        <taxon>Bacteria</taxon>
        <taxon>Pseudomonadati</taxon>
        <taxon>Pseudomonadota</taxon>
        <taxon>Betaproteobacteria</taxon>
        <taxon>Burkholderiales</taxon>
        <taxon>Burkholderiaceae</taxon>
        <taxon>Paraburkholderia</taxon>
    </lineage>
</organism>
<protein>
    <recommendedName>
        <fullName evidence="2">Lysozyme inhibitor LprI-like N-terminal domain-containing protein</fullName>
    </recommendedName>
</protein>
<accession>A0A6J5EGY1</accession>
<dbReference type="PANTHER" id="PTHR39176">
    <property type="entry name" value="PERIPLASMIC PROTEIN-RELATED"/>
    <property type="match status" value="1"/>
</dbReference>
<dbReference type="Proteomes" id="UP000494329">
    <property type="component" value="Unassembled WGS sequence"/>
</dbReference>
<keyword evidence="4" id="KW-1185">Reference proteome</keyword>